<evidence type="ECO:0000313" key="1">
    <source>
        <dbReference type="EMBL" id="QHI98115.1"/>
    </source>
</evidence>
<dbReference type="AlphaFoldDB" id="A0A857J5K1"/>
<dbReference type="EMBL" id="CP047650">
    <property type="protein sequence ID" value="QHI98115.1"/>
    <property type="molecule type" value="Genomic_DNA"/>
</dbReference>
<organism evidence="1 2">
    <name type="scientific">Xylophilus rhododendri</name>
    <dbReference type="NCBI Taxonomy" id="2697032"/>
    <lineage>
        <taxon>Bacteria</taxon>
        <taxon>Pseudomonadati</taxon>
        <taxon>Pseudomonadota</taxon>
        <taxon>Betaproteobacteria</taxon>
        <taxon>Burkholderiales</taxon>
        <taxon>Xylophilus</taxon>
    </lineage>
</organism>
<dbReference type="SUPFAM" id="SSF53448">
    <property type="entry name" value="Nucleotide-diphospho-sugar transferases"/>
    <property type="match status" value="1"/>
</dbReference>
<evidence type="ECO:0000313" key="2">
    <source>
        <dbReference type="Proteomes" id="UP000464787"/>
    </source>
</evidence>
<name>A0A857J5K1_9BURK</name>
<proteinExistence type="predicted"/>
<dbReference type="Pfam" id="PF04488">
    <property type="entry name" value="Gly_transf_sug"/>
    <property type="match status" value="1"/>
</dbReference>
<dbReference type="Gene3D" id="2.180.10.10">
    <property type="entry name" value="RHS repeat-associated core"/>
    <property type="match status" value="1"/>
</dbReference>
<dbReference type="PANTHER" id="PTHR32305">
    <property type="match status" value="1"/>
</dbReference>
<sequence>MTQPALFQDTPTVTVRDNRGLTVRTVEYNRVRVEDARQACITRAIFNRRGQLVETLDPRLCARREQCETVTPNLAYGLSLSGQAIRVESVDAGTQVVLADIRQAPLLGVDARMARTRTEYDAWGRPAAVFQALADTAERCTERFEYGMDPRRNNCGLLIRHDDGAGSLQNDDFSIGGQAKTQTRRLLQTLKKASSTIDWPAGENARDLLLGPQAFETRWQFDALAELVEQTDAKGHRQVFSHDLQGRLSGVSLQIQGGPTQILADQIVYNAAGQLIRERAANGVVTESIFDARSQRLSELKSTRGREILQHLRHEYDPAGNIVRIEDLAQDSSHHDNSRIDPISTYRYDAIYQLIEATGRENLKTGQDDSLLQNYRRHWSYDAAGNLLKMVHAAASGSFTQEMEIASNANRSMIKSAGMTLADAFDAHGNLLVLNPGQMLNWNASNQLEHVSTVRRDDAEDDGEYYAYGADRQRVCKSHHYKVRGGSREDRIIYLPGIELRTGAAEELQVIKIHTGGQQIQVLHWTSAPPQGVANDQIRYSLGDHLGSSRLELDQQARIISREEYYPFGATAVSTARSATEAQYKFLRYSGKERDATGLYDYGFRYYAPWLMRWTNPDPAGAAGGLNLYRMVRNNPLTLVDGNGLAPAPIPKNIFQIWIGPKLIHPTNMYKIRKVGATNPDYRHTVLVDSRIPNSAAAIQNLQEKLSPAGIRVQDISQMDWPSGFRARDLYDASVRDSKYAQAADVLRYNIIYEHGGVYVDADDNADTDLPFGDIAPELGIATGGWVTVPESHPVEVAMANTGFGAQPHHEVLETVLGMAEERFAESLRVAGTRQEGHVFHMSGPFVFTEALRRFNRAQIERDHRSALHTARWREAGSVRGFLTRVATGVRARLNLQTERPASYVTRDTSNFYALYGRVNFGSDHSWARAGKKGR</sequence>
<dbReference type="NCBIfam" id="TIGR03696">
    <property type="entry name" value="Rhs_assc_core"/>
    <property type="match status" value="1"/>
</dbReference>
<keyword evidence="2" id="KW-1185">Reference proteome</keyword>
<dbReference type="PANTHER" id="PTHR32305:SF15">
    <property type="entry name" value="PROTEIN RHSA-RELATED"/>
    <property type="match status" value="1"/>
</dbReference>
<accession>A0A857J5K1</accession>
<dbReference type="InterPro" id="IPR029044">
    <property type="entry name" value="Nucleotide-diphossugar_trans"/>
</dbReference>
<dbReference type="InterPro" id="IPR022385">
    <property type="entry name" value="Rhs_assc_core"/>
</dbReference>
<protein>
    <submittedName>
        <fullName evidence="1">Uncharacterized protein</fullName>
    </submittedName>
</protein>
<dbReference type="InterPro" id="IPR007577">
    <property type="entry name" value="GlycoTrfase_DXD_sugar-bd_CS"/>
</dbReference>
<dbReference type="Proteomes" id="UP000464787">
    <property type="component" value="Chromosome"/>
</dbReference>
<dbReference type="InterPro" id="IPR050708">
    <property type="entry name" value="T6SS_VgrG/RHS"/>
</dbReference>
<dbReference type="Gene3D" id="3.90.550.20">
    <property type="match status" value="1"/>
</dbReference>
<dbReference type="KEGG" id="xyk:GT347_09000"/>
<gene>
    <name evidence="1" type="ORF">GT347_09000</name>
</gene>
<reference evidence="1 2" key="1">
    <citation type="submission" date="2020-01" db="EMBL/GenBank/DDBJ databases">
        <title>Genome sequencing of strain KACC 21265.</title>
        <authorList>
            <person name="Heo J."/>
            <person name="Kim S.-J."/>
            <person name="Kim J.-S."/>
            <person name="Hong S.-B."/>
            <person name="Kwon S.-W."/>
        </authorList>
    </citation>
    <scope>NUCLEOTIDE SEQUENCE [LARGE SCALE GENOMIC DNA]</scope>
    <source>
        <strain evidence="1 2">KACC 21265</strain>
    </source>
</reference>
<dbReference type="RefSeq" id="WP_160551632.1">
    <property type="nucleotide sequence ID" value="NZ_CP047650.1"/>
</dbReference>